<dbReference type="EMBL" id="JAZIBG010000036">
    <property type="protein sequence ID" value="MEF7616030.1"/>
    <property type="molecule type" value="Genomic_DNA"/>
</dbReference>
<evidence type="ECO:0000313" key="3">
    <source>
        <dbReference type="EMBL" id="MEF7616030.1"/>
    </source>
</evidence>
<keyword evidence="4" id="KW-1185">Reference proteome</keyword>
<dbReference type="SMART" id="SM00530">
    <property type="entry name" value="HTH_XRE"/>
    <property type="match status" value="1"/>
</dbReference>
<dbReference type="CDD" id="cd00093">
    <property type="entry name" value="HTH_XRE"/>
    <property type="match status" value="1"/>
</dbReference>
<evidence type="ECO:0000259" key="2">
    <source>
        <dbReference type="SMART" id="SM00530"/>
    </source>
</evidence>
<feature type="compositionally biased region" description="Basic and acidic residues" evidence="1">
    <location>
        <begin position="98"/>
        <end position="107"/>
    </location>
</feature>
<dbReference type="Pfam" id="PF13413">
    <property type="entry name" value="HTH_25"/>
    <property type="match status" value="1"/>
</dbReference>
<organism evidence="3 4">
    <name type="scientific">Aquincola agrisoli</name>
    <dbReference type="NCBI Taxonomy" id="3119538"/>
    <lineage>
        <taxon>Bacteria</taxon>
        <taxon>Pseudomonadati</taxon>
        <taxon>Pseudomonadota</taxon>
        <taxon>Betaproteobacteria</taxon>
        <taxon>Burkholderiales</taxon>
        <taxon>Sphaerotilaceae</taxon>
        <taxon>Aquincola</taxon>
    </lineage>
</organism>
<dbReference type="RefSeq" id="WP_332291393.1">
    <property type="nucleotide sequence ID" value="NZ_JAZIBG010000036.1"/>
</dbReference>
<proteinExistence type="predicted"/>
<reference evidence="3 4" key="1">
    <citation type="submission" date="2024-02" db="EMBL/GenBank/DDBJ databases">
        <title>Genome sequence of Aquincola sp. MAHUQ-54.</title>
        <authorList>
            <person name="Huq M.A."/>
        </authorList>
    </citation>
    <scope>NUCLEOTIDE SEQUENCE [LARGE SCALE GENOMIC DNA]</scope>
    <source>
        <strain evidence="3 4">MAHUQ-54</strain>
    </source>
</reference>
<dbReference type="InterPro" id="IPR010982">
    <property type="entry name" value="Lambda_DNA-bd_dom_sf"/>
</dbReference>
<dbReference type="InterPro" id="IPR001387">
    <property type="entry name" value="Cro/C1-type_HTH"/>
</dbReference>
<evidence type="ECO:0000256" key="1">
    <source>
        <dbReference type="SAM" id="MobiDB-lite"/>
    </source>
</evidence>
<name>A0AAW9QN65_9BURK</name>
<dbReference type="SUPFAM" id="SSF47413">
    <property type="entry name" value="lambda repressor-like DNA-binding domains"/>
    <property type="match status" value="1"/>
</dbReference>
<dbReference type="AlphaFoldDB" id="A0AAW9QN65"/>
<dbReference type="PANTHER" id="PTHR34475">
    <property type="match status" value="1"/>
</dbReference>
<accession>A0AAW9QN65</accession>
<comment type="caution">
    <text evidence="3">The sequence shown here is derived from an EMBL/GenBank/DDBJ whole genome shotgun (WGS) entry which is preliminary data.</text>
</comment>
<dbReference type="PANTHER" id="PTHR34475:SF1">
    <property type="entry name" value="CYTOSKELETON PROTEIN RODZ"/>
    <property type="match status" value="1"/>
</dbReference>
<sequence length="302" mass="30595">MSEAVAATAGSLLKAAREKQGIHVAALAASIKVTPRKLEALESDRYEELPDMTFVRALAKTVCRTLKIDADPVLALLPHRSDRGGALADVSTGLNQPFRERPSRSDPPEWAVLQKPVLWGAGLMLVAALVVYLVPEGLTPSWLGGPSVSEGADEVIPSSAAGASAAVGEAVEAASAAIETVHSVPSAAELPASAAEVPAPVAAAPAASVPAPAASGAGGGAAALVAGPLVLRATAESWIEVRDGGGRVLLSRTLQPGETVGLDGQMPLRATIGNAAGTQVSFRGQPVDVSATRDNVARLELQ</sequence>
<feature type="region of interest" description="Disordered" evidence="1">
    <location>
        <begin position="88"/>
        <end position="107"/>
    </location>
</feature>
<feature type="domain" description="HTH cro/C1-type" evidence="2">
    <location>
        <begin position="12"/>
        <end position="68"/>
    </location>
</feature>
<dbReference type="Proteomes" id="UP001336250">
    <property type="component" value="Unassembled WGS sequence"/>
</dbReference>
<dbReference type="Pfam" id="PF13464">
    <property type="entry name" value="RodZ_C"/>
    <property type="match status" value="1"/>
</dbReference>
<dbReference type="Gene3D" id="1.10.260.40">
    <property type="entry name" value="lambda repressor-like DNA-binding domains"/>
    <property type="match status" value="1"/>
</dbReference>
<dbReference type="InterPro" id="IPR025194">
    <property type="entry name" value="RodZ-like_C"/>
</dbReference>
<protein>
    <submittedName>
        <fullName evidence="3">Helix-turn-helix domain-containing protein</fullName>
    </submittedName>
</protein>
<evidence type="ECO:0000313" key="4">
    <source>
        <dbReference type="Proteomes" id="UP001336250"/>
    </source>
</evidence>
<gene>
    <name evidence="3" type="ORF">V4F39_19100</name>
</gene>
<dbReference type="InterPro" id="IPR050400">
    <property type="entry name" value="Bact_Cytoskel_RodZ"/>
</dbReference>
<dbReference type="GO" id="GO:0003677">
    <property type="term" value="F:DNA binding"/>
    <property type="evidence" value="ECO:0007669"/>
    <property type="project" value="InterPro"/>
</dbReference>